<gene>
    <name evidence="2" type="ORF">PENTCL1PPCAC_10064</name>
</gene>
<feature type="transmembrane region" description="Helical" evidence="1">
    <location>
        <begin position="78"/>
        <end position="97"/>
    </location>
</feature>
<evidence type="ECO:0000313" key="3">
    <source>
        <dbReference type="Proteomes" id="UP001432027"/>
    </source>
</evidence>
<keyword evidence="1" id="KW-0812">Transmembrane</keyword>
<feature type="non-terminal residue" evidence="2">
    <location>
        <position position="157"/>
    </location>
</feature>
<name>A0AAV5SY97_9BILA</name>
<accession>A0AAV5SY97</accession>
<organism evidence="2 3">
    <name type="scientific">Pristionchus entomophagus</name>
    <dbReference type="NCBI Taxonomy" id="358040"/>
    <lineage>
        <taxon>Eukaryota</taxon>
        <taxon>Metazoa</taxon>
        <taxon>Ecdysozoa</taxon>
        <taxon>Nematoda</taxon>
        <taxon>Chromadorea</taxon>
        <taxon>Rhabditida</taxon>
        <taxon>Rhabditina</taxon>
        <taxon>Diplogasteromorpha</taxon>
        <taxon>Diplogasteroidea</taxon>
        <taxon>Neodiplogasteridae</taxon>
        <taxon>Pristionchus</taxon>
    </lineage>
</organism>
<dbReference type="AlphaFoldDB" id="A0AAV5SY97"/>
<dbReference type="EMBL" id="BTSX01000003">
    <property type="protein sequence ID" value="GMS87889.1"/>
    <property type="molecule type" value="Genomic_DNA"/>
</dbReference>
<keyword evidence="3" id="KW-1185">Reference proteome</keyword>
<sequence length="157" mass="18315">MPLFDEPQASILPEILPLPLSLLLVFWVIVDEIIGWYHRKIIDLLWRIVDKMPTLRQLLFFAVELVVLLVIFGPLEIIFLHVHFPILWIINVIVNAIEGTVKIRGHGCWCSLSPRSPSSCSRYMLCFNFVCVSTSVIRRRSIWTIWSIVSRMRTSKR</sequence>
<feature type="transmembrane region" description="Helical" evidence="1">
    <location>
        <begin position="55"/>
        <end position="72"/>
    </location>
</feature>
<protein>
    <submittedName>
        <fullName evidence="2">Uncharacterized protein</fullName>
    </submittedName>
</protein>
<evidence type="ECO:0000313" key="2">
    <source>
        <dbReference type="EMBL" id="GMS87889.1"/>
    </source>
</evidence>
<keyword evidence="1" id="KW-1133">Transmembrane helix</keyword>
<feature type="transmembrane region" description="Helical" evidence="1">
    <location>
        <begin position="15"/>
        <end position="34"/>
    </location>
</feature>
<dbReference type="Proteomes" id="UP001432027">
    <property type="component" value="Unassembled WGS sequence"/>
</dbReference>
<keyword evidence="1" id="KW-0472">Membrane</keyword>
<proteinExistence type="predicted"/>
<evidence type="ECO:0000256" key="1">
    <source>
        <dbReference type="SAM" id="Phobius"/>
    </source>
</evidence>
<reference evidence="2" key="1">
    <citation type="submission" date="2023-10" db="EMBL/GenBank/DDBJ databases">
        <title>Genome assembly of Pristionchus species.</title>
        <authorList>
            <person name="Yoshida K."/>
            <person name="Sommer R.J."/>
        </authorList>
    </citation>
    <scope>NUCLEOTIDE SEQUENCE</scope>
    <source>
        <strain evidence="2">RS0144</strain>
    </source>
</reference>
<comment type="caution">
    <text evidence="2">The sequence shown here is derived from an EMBL/GenBank/DDBJ whole genome shotgun (WGS) entry which is preliminary data.</text>
</comment>